<dbReference type="EMBL" id="CP115165">
    <property type="protein sequence ID" value="WDA57376.1"/>
    <property type="molecule type" value="Genomic_DNA"/>
</dbReference>
<keyword evidence="3" id="KW-1185">Reference proteome</keyword>
<reference evidence="2 3" key="1">
    <citation type="submission" date="2022-12" db="EMBL/GenBank/DDBJ databases">
        <title>Genome Sequence of Deinococcus aquaticus Type Strain PB314.</title>
        <authorList>
            <person name="Albert C."/>
            <person name="Hill J."/>
            <person name="Boren L."/>
            <person name="Scholz-Ng S."/>
            <person name="Fatema N."/>
            <person name="Grosso R."/>
            <person name="Soboslay E."/>
            <person name="Tuohy J."/>
        </authorList>
    </citation>
    <scope>NUCLEOTIDE SEQUENCE [LARGE SCALE GENOMIC DNA]</scope>
    <source>
        <strain evidence="2 3">PB-314</strain>
    </source>
</reference>
<organism evidence="2 3">
    <name type="scientific">Deinococcus aquaticus</name>
    <dbReference type="NCBI Taxonomy" id="328692"/>
    <lineage>
        <taxon>Bacteria</taxon>
        <taxon>Thermotogati</taxon>
        <taxon>Deinococcota</taxon>
        <taxon>Deinococci</taxon>
        <taxon>Deinococcales</taxon>
        <taxon>Deinococcaceae</taxon>
        <taxon>Deinococcus</taxon>
    </lineage>
</organism>
<protein>
    <submittedName>
        <fullName evidence="2">Uncharacterized protein</fullName>
    </submittedName>
</protein>
<dbReference type="Proteomes" id="UP001217044">
    <property type="component" value="Chromosome"/>
</dbReference>
<accession>A0ABY7UWU4</accession>
<feature type="region of interest" description="Disordered" evidence="1">
    <location>
        <begin position="1"/>
        <end position="24"/>
    </location>
</feature>
<gene>
    <name evidence="2" type="ORF">M8445_08300</name>
</gene>
<evidence type="ECO:0000313" key="2">
    <source>
        <dbReference type="EMBL" id="WDA57376.1"/>
    </source>
</evidence>
<feature type="region of interest" description="Disordered" evidence="1">
    <location>
        <begin position="296"/>
        <end position="319"/>
    </location>
</feature>
<sequence length="319" mass="34634">MNSENYETNAAPVERDPRGANAQRHGILSEHVPPAERAAYLAHVEAVRASSGARGYLQERLAERAALALWRLDRVARFEAAESASEQRRVLQGISEAVEYGHAGAVTKAFNRLHRMVGESAACLRADPSLSEAEALRLEGTAAHLEALAAGHDGAGLSDNESYPVGYALGTYMLTVKVKPGEMVQAMTGRKPKAGDVEAVECGDWEYEAEELPGLVSLWRARLPEFGDRVLLSLALTQRERAAGVRAAALEAQHVKRDALNLAALPSGEVLEKVTRYEAHLERVLYRALHDLEAARRQDEGQDTPGPLRGVVDAGERHA</sequence>
<dbReference type="RefSeq" id="WP_273987288.1">
    <property type="nucleotide sequence ID" value="NZ_BAABQT010000007.1"/>
</dbReference>
<evidence type="ECO:0000256" key="1">
    <source>
        <dbReference type="SAM" id="MobiDB-lite"/>
    </source>
</evidence>
<proteinExistence type="predicted"/>
<name>A0ABY7UWU4_9DEIO</name>
<evidence type="ECO:0000313" key="3">
    <source>
        <dbReference type="Proteomes" id="UP001217044"/>
    </source>
</evidence>